<dbReference type="GO" id="GO:0000287">
    <property type="term" value="F:magnesium ion binding"/>
    <property type="evidence" value="ECO:0007669"/>
    <property type="project" value="InterPro"/>
</dbReference>
<protein>
    <submittedName>
        <fullName evidence="1">Uncharacterized protein</fullName>
    </submittedName>
</protein>
<dbReference type="GO" id="GO:0006310">
    <property type="term" value="P:DNA recombination"/>
    <property type="evidence" value="ECO:0007669"/>
    <property type="project" value="InterPro"/>
</dbReference>
<sequence length="168" mass="19236">MTRLSVKQAQALGIIPGPGAKKRRCQPGEQRPRVMMPAVPTVQWDAKTFPGGIWLQVPFVPPSLNEWKNWHWAKQGRYKQDLYQAVRLLALAAKLPKYERATVQIIYYHTTNRRRDPADNWAPKFLMDALVRGGILVDDCGEKVYVPPVGMEVDSGRPRTEIFVWGKR</sequence>
<evidence type="ECO:0000313" key="1">
    <source>
        <dbReference type="EMBL" id="TEB13389.1"/>
    </source>
</evidence>
<dbReference type="InterPro" id="IPR036614">
    <property type="entry name" value="RusA-like_sf"/>
</dbReference>
<proteinExistence type="predicted"/>
<dbReference type="EMBL" id="QFFZ01000002">
    <property type="protein sequence ID" value="TEB13389.1"/>
    <property type="molecule type" value="Genomic_DNA"/>
</dbReference>
<dbReference type="SUPFAM" id="SSF103084">
    <property type="entry name" value="Holliday junction resolvase RusA"/>
    <property type="match status" value="1"/>
</dbReference>
<name>A0A4Y7RXE4_9FIRM</name>
<dbReference type="GO" id="GO:0006281">
    <property type="term" value="P:DNA repair"/>
    <property type="evidence" value="ECO:0007669"/>
    <property type="project" value="InterPro"/>
</dbReference>
<dbReference type="OrthoDB" id="2375410at2"/>
<reference evidence="1 2" key="1">
    <citation type="journal article" date="2018" name="Environ. Microbiol.">
        <title>Novel energy conservation strategies and behaviour of Pelotomaculum schinkii driving syntrophic propionate catabolism.</title>
        <authorList>
            <person name="Hidalgo-Ahumada C.A.P."/>
            <person name="Nobu M.K."/>
            <person name="Narihiro T."/>
            <person name="Tamaki H."/>
            <person name="Liu W.T."/>
            <person name="Kamagata Y."/>
            <person name="Stams A.J.M."/>
            <person name="Imachi H."/>
            <person name="Sousa D.Z."/>
        </authorList>
    </citation>
    <scope>NUCLEOTIDE SEQUENCE [LARGE SCALE GENOMIC DNA]</scope>
    <source>
        <strain evidence="1 2">MGP</strain>
    </source>
</reference>
<dbReference type="AlphaFoldDB" id="A0A4Y7RXE4"/>
<dbReference type="Proteomes" id="UP000297597">
    <property type="component" value="Unassembled WGS sequence"/>
</dbReference>
<comment type="caution">
    <text evidence="1">The sequence shown here is derived from an EMBL/GenBank/DDBJ whole genome shotgun (WGS) entry which is preliminary data.</text>
</comment>
<organism evidence="1 2">
    <name type="scientific">Pelotomaculum propionicicum</name>
    <dbReference type="NCBI Taxonomy" id="258475"/>
    <lineage>
        <taxon>Bacteria</taxon>
        <taxon>Bacillati</taxon>
        <taxon>Bacillota</taxon>
        <taxon>Clostridia</taxon>
        <taxon>Eubacteriales</taxon>
        <taxon>Desulfotomaculaceae</taxon>
        <taxon>Pelotomaculum</taxon>
    </lineage>
</organism>
<evidence type="ECO:0000313" key="2">
    <source>
        <dbReference type="Proteomes" id="UP000297597"/>
    </source>
</evidence>
<dbReference type="RefSeq" id="WP_134212176.1">
    <property type="nucleotide sequence ID" value="NZ_QFFZ01000002.1"/>
</dbReference>
<keyword evidence="2" id="KW-1185">Reference proteome</keyword>
<dbReference type="Gene3D" id="3.30.1330.70">
    <property type="entry name" value="Holliday junction resolvase RusA"/>
    <property type="match status" value="1"/>
</dbReference>
<accession>A0A4Y7RXE4</accession>
<gene>
    <name evidence="1" type="ORF">Pmgp_00283</name>
</gene>